<evidence type="ECO:0000256" key="1">
    <source>
        <dbReference type="ARBA" id="ARBA00009521"/>
    </source>
</evidence>
<evidence type="ECO:0000256" key="7">
    <source>
        <dbReference type="ARBA" id="ARBA00023114"/>
    </source>
</evidence>
<keyword evidence="6 10" id="KW-0406">Ion transport</keyword>
<evidence type="ECO:0000313" key="12">
    <source>
        <dbReference type="Proteomes" id="UP000523821"/>
    </source>
</evidence>
<proteinExistence type="inferred from homology"/>
<comment type="domain">
    <text evidence="10">Consists of 16-stranded beta-barrel sheets, with large surface-exposed loops, that form a transmembrane pore at the center of each barrel. The pore is partially ocluded by a peptide loop that folds into the pore lumen.</text>
</comment>
<keyword evidence="2 10" id="KW-0813">Transport</keyword>
<keyword evidence="5 10" id="KW-0732">Signal</keyword>
<keyword evidence="7 10" id="KW-0626">Porin</keyword>
<evidence type="ECO:0000256" key="9">
    <source>
        <dbReference type="ARBA" id="ARBA00023237"/>
    </source>
</evidence>
<dbReference type="GO" id="GO:0006811">
    <property type="term" value="P:monoatomic ion transport"/>
    <property type="evidence" value="ECO:0007669"/>
    <property type="project" value="UniProtKB-KW"/>
</dbReference>
<dbReference type="GO" id="GO:0009279">
    <property type="term" value="C:cell outer membrane"/>
    <property type="evidence" value="ECO:0007669"/>
    <property type="project" value="UniProtKB-SubCell"/>
</dbReference>
<evidence type="ECO:0000256" key="5">
    <source>
        <dbReference type="ARBA" id="ARBA00022729"/>
    </source>
</evidence>
<feature type="chain" id="PRO_5031587639" description="Porin" evidence="10">
    <location>
        <begin position="23"/>
        <end position="374"/>
    </location>
</feature>
<dbReference type="RefSeq" id="WP_183858175.1">
    <property type="nucleotide sequence ID" value="NZ_JACHOO010000010.1"/>
</dbReference>
<feature type="signal peptide" evidence="10">
    <location>
        <begin position="1"/>
        <end position="22"/>
    </location>
</feature>
<comment type="caution">
    <text evidence="11">The sequence shown here is derived from an EMBL/GenBank/DDBJ whole genome shotgun (WGS) entry which is preliminary data.</text>
</comment>
<gene>
    <name evidence="11" type="ORF">GGQ63_003826</name>
</gene>
<sequence>MNIKTLLLGSAAALMVAGGAQAADLTVAEPVDYVKVCDAFGAGYWYAPGTDTCIKIGGFVRFSVNFGDDVDSNIGNDYQFRTRSSLQVTASSMTEYGPLTAFIDYRADSYGSQDGSTYLDSGWVQLGPIQAGKFTSAFDFGGGYTDDGGFRSDETTDHVALTYAMNGFGIILSVEDPQDRTEENTVVSLPFPPYSFVNMSGSEEDFPDLVAALTYSSGIFSGKLSAAYTDGAYDGDQGWAVQAGLEIAMDSFSAGDKFKILAAYADGAPSFTGAVNTGVVGGNWSGESWNVLASYIHFWAPNLNSSITGSYVEYDSAVADAFDVEAWKVAFDTAYKPVNNLTLLGEVGYQEINQDAAGDTDGFFGLIRIQRDFP</sequence>
<dbReference type="InterPro" id="IPR003684">
    <property type="entry name" value="Porin_alphabac"/>
</dbReference>
<dbReference type="EMBL" id="JACHOO010000010">
    <property type="protein sequence ID" value="MBB5754734.1"/>
    <property type="molecule type" value="Genomic_DNA"/>
</dbReference>
<comment type="similarity">
    <text evidence="1 10">Belongs to the alphaproteobacteria porin family.</text>
</comment>
<dbReference type="SUPFAM" id="SSF56935">
    <property type="entry name" value="Porins"/>
    <property type="match status" value="1"/>
</dbReference>
<keyword evidence="4 10" id="KW-0812">Transmembrane</keyword>
<dbReference type="AlphaFoldDB" id="A0A7W9L3P0"/>
<keyword evidence="8 10" id="KW-0472">Membrane</keyword>
<evidence type="ECO:0000256" key="10">
    <source>
        <dbReference type="RuleBase" id="RU364005"/>
    </source>
</evidence>
<organism evidence="11 12">
    <name type="scientific">Prosthecomicrobium pneumaticum</name>
    <dbReference type="NCBI Taxonomy" id="81895"/>
    <lineage>
        <taxon>Bacteria</taxon>
        <taxon>Pseudomonadati</taxon>
        <taxon>Pseudomonadota</taxon>
        <taxon>Alphaproteobacteria</taxon>
        <taxon>Hyphomicrobiales</taxon>
        <taxon>Kaistiaceae</taxon>
        <taxon>Prosthecomicrobium</taxon>
    </lineage>
</organism>
<keyword evidence="12" id="KW-1185">Reference proteome</keyword>
<evidence type="ECO:0000256" key="4">
    <source>
        <dbReference type="ARBA" id="ARBA00022692"/>
    </source>
</evidence>
<dbReference type="GO" id="GO:0046930">
    <property type="term" value="C:pore complex"/>
    <property type="evidence" value="ECO:0007669"/>
    <property type="project" value="UniProtKB-KW"/>
</dbReference>
<dbReference type="Proteomes" id="UP000523821">
    <property type="component" value="Unassembled WGS sequence"/>
</dbReference>
<dbReference type="GO" id="GO:0015288">
    <property type="term" value="F:porin activity"/>
    <property type="evidence" value="ECO:0007669"/>
    <property type="project" value="UniProtKB-KW"/>
</dbReference>
<dbReference type="Pfam" id="PF02530">
    <property type="entry name" value="Porin_2"/>
    <property type="match status" value="1"/>
</dbReference>
<evidence type="ECO:0000256" key="6">
    <source>
        <dbReference type="ARBA" id="ARBA00023065"/>
    </source>
</evidence>
<evidence type="ECO:0000313" key="11">
    <source>
        <dbReference type="EMBL" id="MBB5754734.1"/>
    </source>
</evidence>
<comment type="function">
    <text evidence="10">Forms passive diffusion pores that allow small molecular weight hydrophilic materials across the outer membrane.</text>
</comment>
<evidence type="ECO:0000256" key="2">
    <source>
        <dbReference type="ARBA" id="ARBA00022448"/>
    </source>
</evidence>
<protein>
    <recommendedName>
        <fullName evidence="10">Porin</fullName>
    </recommendedName>
</protein>
<accession>A0A7W9L3P0</accession>
<comment type="subcellular location">
    <subcellularLocation>
        <location evidence="10">Cell outer membrane</location>
        <topology evidence="10">Multi-pass membrane protein</topology>
    </subcellularLocation>
</comment>
<evidence type="ECO:0000256" key="8">
    <source>
        <dbReference type="ARBA" id="ARBA00023136"/>
    </source>
</evidence>
<name>A0A7W9L3P0_9HYPH</name>
<keyword evidence="3 10" id="KW-1134">Transmembrane beta strand</keyword>
<evidence type="ECO:0000256" key="3">
    <source>
        <dbReference type="ARBA" id="ARBA00022452"/>
    </source>
</evidence>
<reference evidence="11 12" key="1">
    <citation type="submission" date="2020-08" db="EMBL/GenBank/DDBJ databases">
        <title>Genomic Encyclopedia of Type Strains, Phase IV (KMG-IV): sequencing the most valuable type-strain genomes for metagenomic binning, comparative biology and taxonomic classification.</title>
        <authorList>
            <person name="Goeker M."/>
        </authorList>
    </citation>
    <scope>NUCLEOTIDE SEQUENCE [LARGE SCALE GENOMIC DNA]</scope>
    <source>
        <strain evidence="11 12">DSM 16268</strain>
    </source>
</reference>
<keyword evidence="9 10" id="KW-0998">Cell outer membrane</keyword>